<feature type="compositionally biased region" description="Low complexity" evidence="1">
    <location>
        <begin position="164"/>
        <end position="173"/>
    </location>
</feature>
<feature type="compositionally biased region" description="Polar residues" evidence="1">
    <location>
        <begin position="717"/>
        <end position="727"/>
    </location>
</feature>
<sequence>MAGTVPAGRTCAGTLWMGVALVTVGVAANAAVERAEAAPTLVAVMQHAGDGVEDEVWMGLAAAAAAVSTLIPGESGGVLVQMVGALACLVTLQMFLRMVSRSHKGNVDAEPEAESAPPREPAGDALEHHETVKAHKDQRSRGNRAGRRHSRTESKHKVVPGMSAEAAAAAAAATCGTSRDVENKSKVARTPTARRKNERRTRDTDPWLRGMLERVGCPPSLRRQRRPRRADGSARPSWRVFQFLEPQDVTNLYIAAPGFWQDLTNCIDLTNHEELDDDDEQARASHLSAALEVLRDKIGREKLQALSPQDQTLLCHTCVESALAVDSPSFAARFVDLLSSMLPFSRLIDGNARLLEAVCQSLADSPATVHLAEKCMRKWLALTQSDPQASAWFSPSFCVQVCYSMLVTSWPKTNATLRDNSFSSSSALLGKLAGPVGELRKETSERVDGLVDFCERSIAAFHGEGSTLFTTPGTFNLHALLQQEAQLPSQSARFIEATSARDVATTTPCPRPKANSVEVSTSAPSTSKPRRRNRRSKNKKQLQQQQQQQAPSPASRPSSNLQGSGKAWSSTGSVSSGATAGGAPDQNWGINAKNKNLNKSNVNGNQATGRSRFHSEGSVFGRRNLALSTSSSPSSPASGVMPTVAKSASTREKPTSGRRITQQQQQQQQTARRNRSNSSQHQLAGNASGSKSLKKKRKSVTAKKKKKHENLHATVPAVTSTASNNPPATRRPENVVTGGPPANTQGASQGFVQHHHTPVVTSPLLASPRQTIGFASPYCQPRQVTPRTSSSSVGWDSFDSPEFALSPASSASTASTEARASFQTTSVSSHHQQQQQGFLPAQMVPALQLSPVSPGVGREDHRALSKHDAFDDELSQTTVDLSFLNA</sequence>
<feature type="compositionally biased region" description="Low complexity" evidence="1">
    <location>
        <begin position="541"/>
        <end position="583"/>
    </location>
</feature>
<dbReference type="Proteomes" id="UP001642464">
    <property type="component" value="Unassembled WGS sequence"/>
</dbReference>
<feature type="compositionally biased region" description="Basic and acidic residues" evidence="1">
    <location>
        <begin position="130"/>
        <end position="140"/>
    </location>
</feature>
<evidence type="ECO:0000313" key="3">
    <source>
        <dbReference type="EMBL" id="CAK9038811.1"/>
    </source>
</evidence>
<comment type="caution">
    <text evidence="3">The sequence shown here is derived from an EMBL/GenBank/DDBJ whole genome shotgun (WGS) entry which is preliminary data.</text>
</comment>
<feature type="region of interest" description="Disordered" evidence="1">
    <location>
        <begin position="130"/>
        <end position="206"/>
    </location>
</feature>
<proteinExistence type="predicted"/>
<keyword evidence="4" id="KW-1185">Reference proteome</keyword>
<reference evidence="3 4" key="1">
    <citation type="submission" date="2024-02" db="EMBL/GenBank/DDBJ databases">
        <authorList>
            <person name="Chen Y."/>
            <person name="Shah S."/>
            <person name="Dougan E. K."/>
            <person name="Thang M."/>
            <person name="Chan C."/>
        </authorList>
    </citation>
    <scope>NUCLEOTIDE SEQUENCE [LARGE SCALE GENOMIC DNA]</scope>
</reference>
<feature type="compositionally biased region" description="Low complexity" evidence="1">
    <location>
        <begin position="804"/>
        <end position="836"/>
    </location>
</feature>
<feature type="region of interest" description="Disordered" evidence="1">
    <location>
        <begin position="804"/>
        <end position="837"/>
    </location>
</feature>
<feature type="signal peptide" evidence="2">
    <location>
        <begin position="1"/>
        <end position="37"/>
    </location>
</feature>
<keyword evidence="2" id="KW-0732">Signal</keyword>
<evidence type="ECO:0000256" key="1">
    <source>
        <dbReference type="SAM" id="MobiDB-lite"/>
    </source>
</evidence>
<feature type="compositionally biased region" description="Basic residues" evidence="1">
    <location>
        <begin position="692"/>
        <end position="709"/>
    </location>
</feature>
<feature type="compositionally biased region" description="Basic residues" evidence="1">
    <location>
        <begin position="528"/>
        <end position="540"/>
    </location>
</feature>
<feature type="compositionally biased region" description="Polar residues" evidence="1">
    <location>
        <begin position="676"/>
        <end position="687"/>
    </location>
</feature>
<feature type="region of interest" description="Disordered" evidence="1">
    <location>
        <begin position="850"/>
        <end position="869"/>
    </location>
</feature>
<feature type="compositionally biased region" description="Basic and acidic residues" evidence="1">
    <location>
        <begin position="857"/>
        <end position="869"/>
    </location>
</feature>
<accession>A0ABP0LJ87</accession>
<name>A0ABP0LJ87_9DINO</name>
<dbReference type="EMBL" id="CAXAMM010016428">
    <property type="protein sequence ID" value="CAK9038811.1"/>
    <property type="molecule type" value="Genomic_DNA"/>
</dbReference>
<evidence type="ECO:0000256" key="2">
    <source>
        <dbReference type="SAM" id="SignalP"/>
    </source>
</evidence>
<protein>
    <submittedName>
        <fullName evidence="3">TBC1 domain family member 2A</fullName>
    </submittedName>
</protein>
<feature type="compositionally biased region" description="Polar residues" evidence="1">
    <location>
        <begin position="517"/>
        <end position="526"/>
    </location>
</feature>
<organism evidence="3 4">
    <name type="scientific">Durusdinium trenchii</name>
    <dbReference type="NCBI Taxonomy" id="1381693"/>
    <lineage>
        <taxon>Eukaryota</taxon>
        <taxon>Sar</taxon>
        <taxon>Alveolata</taxon>
        <taxon>Dinophyceae</taxon>
        <taxon>Suessiales</taxon>
        <taxon>Symbiodiniaceae</taxon>
        <taxon>Durusdinium</taxon>
    </lineage>
</organism>
<feature type="chain" id="PRO_5045203375" evidence="2">
    <location>
        <begin position="38"/>
        <end position="886"/>
    </location>
</feature>
<feature type="compositionally biased region" description="Low complexity" evidence="1">
    <location>
        <begin position="591"/>
        <end position="605"/>
    </location>
</feature>
<feature type="compositionally biased region" description="Basic residues" evidence="1">
    <location>
        <begin position="141"/>
        <end position="150"/>
    </location>
</feature>
<feature type="compositionally biased region" description="Low complexity" evidence="1">
    <location>
        <begin position="625"/>
        <end position="638"/>
    </location>
</feature>
<evidence type="ECO:0000313" key="4">
    <source>
        <dbReference type="Proteomes" id="UP001642464"/>
    </source>
</evidence>
<feature type="region of interest" description="Disordered" evidence="1">
    <location>
        <begin position="499"/>
        <end position="749"/>
    </location>
</feature>
<gene>
    <name evidence="3" type="ORF">SCF082_LOCUS22776</name>
</gene>